<dbReference type="NCBIfam" id="NF041121">
    <property type="entry name" value="SAV_2336_NTERM"/>
    <property type="match status" value="1"/>
</dbReference>
<proteinExistence type="predicted"/>
<gene>
    <name evidence="3" type="ORF">JIG36_11850</name>
</gene>
<feature type="compositionally biased region" description="Basic and acidic residues" evidence="1">
    <location>
        <begin position="516"/>
        <end position="536"/>
    </location>
</feature>
<keyword evidence="4" id="KW-1185">Reference proteome</keyword>
<evidence type="ECO:0000256" key="1">
    <source>
        <dbReference type="SAM" id="MobiDB-lite"/>
    </source>
</evidence>
<protein>
    <submittedName>
        <fullName evidence="3">DUF3662 domain-containing protein</fullName>
    </submittedName>
</protein>
<feature type="compositionally biased region" description="Basic and acidic residues" evidence="1">
    <location>
        <begin position="209"/>
        <end position="227"/>
    </location>
</feature>
<dbReference type="Gene3D" id="3.30.2320.60">
    <property type="entry name" value="FhaA, phosphopeptide-binding domain (DUF3662)"/>
    <property type="match status" value="3"/>
</dbReference>
<accession>A0ABS2AAG5</accession>
<feature type="region of interest" description="Disordered" evidence="1">
    <location>
        <begin position="44"/>
        <end position="107"/>
    </location>
</feature>
<dbReference type="Proteomes" id="UP000632138">
    <property type="component" value="Unassembled WGS sequence"/>
</dbReference>
<feature type="domain" description="FhaA N-terminal" evidence="2">
    <location>
        <begin position="958"/>
        <end position="1051"/>
    </location>
</feature>
<reference evidence="3 4" key="1">
    <citation type="submission" date="2021-01" db="EMBL/GenBank/DDBJ databases">
        <title>Actinoplanes sp. nov. LDG1-06 isolated from lichen.</title>
        <authorList>
            <person name="Saeng-In P."/>
            <person name="Phongsopitanun W."/>
            <person name="Kanchanasin P."/>
            <person name="Yuki M."/>
            <person name="Kudo T."/>
            <person name="Ohkuma M."/>
            <person name="Tanasupawat S."/>
        </authorList>
    </citation>
    <scope>NUCLEOTIDE SEQUENCE [LARGE SCALE GENOMIC DNA]</scope>
    <source>
        <strain evidence="3 4">LDG1-06</strain>
    </source>
</reference>
<dbReference type="InterPro" id="IPR022128">
    <property type="entry name" value="FhaA_N"/>
</dbReference>
<evidence type="ECO:0000259" key="2">
    <source>
        <dbReference type="Pfam" id="PF12401"/>
    </source>
</evidence>
<dbReference type="InterPro" id="IPR047738">
    <property type="entry name" value="SAV_2336-like_N"/>
</dbReference>
<sequence>METARLLTALRAADPQLTPLEAAEALWLACAAGPLAGSARRVEAGTVPADEDDTPDPASPSPCAERPKSPAATERTSVRVPTDPGPSAQLAEGSPVSVPDASALPSSRAVQRALKPLKRRVPTARRLVLDEEATAQAIAETGTWAPVFRPASEKWLDLALVVEATPSMVPWDAMIDDLQKSLVQLGAFRDVRRWEIHASRRHPGLGVSRENRTPEGADARADRKPSELTDPSGRRMFFVVTDATSVSWRDGEGGKVLGSWSRHSPVVVLQPLPERLWHRTGLRTRQGTFHSTVPGGSTKDLRFVERRRRPRPLRPDETAVPVVEITPSWLRSWCSMVTGAYGDTTALAAAVVSATGNGGGALSAMPAEGGTADELLRRFQATASPQAFRLATLLSAVPLEPAVIRLVQRTMLPDSGPTHLAEVLLAGIVQAGAGGPAGYEFRPGVRGLLLDDLRVSEANQIVEAVSAYIESRGGLPGRAFPAVAALPGGAPSPVAGEPFAWVPADALHRLGLATESRAERPGAEAPAEADRPSDLRQRLPFLPDDLAVMVVAMFEEMVAHAPTVRPGSSAKFRLCLSFDDFRTIVPYMGDVRRELTELLTEAVSSTEVTVDPENAVRIDAETDLTAGHFRVEPLSEATVTTGQTTPPSAEYPDTPTVARFEGRLELLVGGDHRKAFKGVVHPVEILQAMQRETEEHRAPLAGGRTLVPNRFLVGLSPYDHARLAHYAAALAHELAQSEAEFIGEKNYVVYHDVIVEMEREEGLDSGMFRVTAEVLTEADDTQRQTNNLERGPALAVGEVPQRETGASFLSRLWGNRQSRRNAYEQLNQRLDNQVGGSWSTTVGEVIAPDELLRAMWDEAGSYTSRLAGRKVPVPGKYLIDLPQRDIDRLSFRLGTLAHELARAIVELIAERPDWTLQEGVVVEIALGAGLRAGSFRVQAEHRSSPSARAIPNHQAGTSTAVQPVQVLNALQREAEANKSVLPEGRILVPNHYMVELSPEDHTRLARRFPSLAQEFAQTMAGFVGEQRFTIYGDLLVEIERGDDLETGFFRVTAEVSTGQAE</sequence>
<feature type="domain" description="FhaA N-terminal" evidence="2">
    <location>
        <begin position="825"/>
        <end position="938"/>
    </location>
</feature>
<comment type="caution">
    <text evidence="3">The sequence shown here is derived from an EMBL/GenBank/DDBJ whole genome shotgun (WGS) entry which is preliminary data.</text>
</comment>
<organism evidence="3 4">
    <name type="scientific">Paractinoplanes ovalisporus</name>
    <dbReference type="NCBI Taxonomy" id="2810368"/>
    <lineage>
        <taxon>Bacteria</taxon>
        <taxon>Bacillati</taxon>
        <taxon>Actinomycetota</taxon>
        <taxon>Actinomycetes</taxon>
        <taxon>Micromonosporales</taxon>
        <taxon>Micromonosporaceae</taxon>
        <taxon>Paractinoplanes</taxon>
    </lineage>
</organism>
<dbReference type="InterPro" id="IPR042287">
    <property type="entry name" value="FhaA_N_sf"/>
</dbReference>
<feature type="region of interest" description="Disordered" evidence="1">
    <location>
        <begin position="204"/>
        <end position="231"/>
    </location>
</feature>
<dbReference type="Pfam" id="PF12401">
    <property type="entry name" value="FhaA_N"/>
    <property type="match status" value="3"/>
</dbReference>
<evidence type="ECO:0000313" key="4">
    <source>
        <dbReference type="Proteomes" id="UP000632138"/>
    </source>
</evidence>
<evidence type="ECO:0000313" key="3">
    <source>
        <dbReference type="EMBL" id="MBM2616251.1"/>
    </source>
</evidence>
<feature type="domain" description="FhaA N-terminal" evidence="2">
    <location>
        <begin position="658"/>
        <end position="770"/>
    </location>
</feature>
<name>A0ABS2AAG5_9ACTN</name>
<dbReference type="EMBL" id="JAENHP010000003">
    <property type="protein sequence ID" value="MBM2616251.1"/>
    <property type="molecule type" value="Genomic_DNA"/>
</dbReference>
<feature type="region of interest" description="Disordered" evidence="1">
    <location>
        <begin position="515"/>
        <end position="536"/>
    </location>
</feature>